<name>A0ABT1PFU6_9ACTN</name>
<proteinExistence type="predicted"/>
<dbReference type="RefSeq" id="WP_255929982.1">
    <property type="nucleotide sequence ID" value="NZ_JANFNH010000025.1"/>
</dbReference>
<organism evidence="2 3">
    <name type="scientific">Streptantibioticus rubrisoli</name>
    <dbReference type="NCBI Taxonomy" id="1387313"/>
    <lineage>
        <taxon>Bacteria</taxon>
        <taxon>Bacillati</taxon>
        <taxon>Actinomycetota</taxon>
        <taxon>Actinomycetes</taxon>
        <taxon>Kitasatosporales</taxon>
        <taxon>Streptomycetaceae</taxon>
        <taxon>Streptantibioticus</taxon>
    </lineage>
</organism>
<protein>
    <submittedName>
        <fullName evidence="2">ABC transporter substrate-binding protein</fullName>
    </submittedName>
</protein>
<accession>A0ABT1PFU6</accession>
<comment type="caution">
    <text evidence="2">The sequence shown here is derived from an EMBL/GenBank/DDBJ whole genome shotgun (WGS) entry which is preliminary data.</text>
</comment>
<feature type="compositionally biased region" description="Basic and acidic residues" evidence="1">
    <location>
        <begin position="86"/>
        <end position="168"/>
    </location>
</feature>
<feature type="region of interest" description="Disordered" evidence="1">
    <location>
        <begin position="86"/>
        <end position="183"/>
    </location>
</feature>
<reference evidence="2 3" key="1">
    <citation type="submission" date="2022-06" db="EMBL/GenBank/DDBJ databases">
        <title>Draft genome sequence of type strain Streptomyces rubrisoli DSM 42083.</title>
        <authorList>
            <person name="Duangmal K."/>
            <person name="Klaysubun C."/>
        </authorList>
    </citation>
    <scope>NUCLEOTIDE SEQUENCE [LARGE SCALE GENOMIC DNA]</scope>
    <source>
        <strain evidence="2 3">DSM 42083</strain>
    </source>
</reference>
<evidence type="ECO:0000256" key="1">
    <source>
        <dbReference type="SAM" id="MobiDB-lite"/>
    </source>
</evidence>
<dbReference type="EMBL" id="JANFNH010000025">
    <property type="protein sequence ID" value="MCQ4044243.1"/>
    <property type="molecule type" value="Genomic_DNA"/>
</dbReference>
<evidence type="ECO:0000313" key="2">
    <source>
        <dbReference type="EMBL" id="MCQ4044243.1"/>
    </source>
</evidence>
<sequence>MNNAKIGAAVLGGYVLGRTKKAKLALSVGSLLAGSRMRPGQLVKAVQESPFLSGITRQVRTELTGAGKAAATSVLTAKADSLADAIHERTTGLHERAHPDDERDRGEGGVRSDRSTGQDRARESRRGEDREEEGRRGEERRSEGRRSEGHEHKARHRESDREESEPHSRPKSGSARSRRPDDG</sequence>
<keyword evidence="3" id="KW-1185">Reference proteome</keyword>
<evidence type="ECO:0000313" key="3">
    <source>
        <dbReference type="Proteomes" id="UP001206206"/>
    </source>
</evidence>
<dbReference type="Proteomes" id="UP001206206">
    <property type="component" value="Unassembled WGS sequence"/>
</dbReference>
<gene>
    <name evidence="2" type="ORF">NON19_19980</name>
</gene>